<evidence type="ECO:0000256" key="7">
    <source>
        <dbReference type="ARBA" id="ARBA00023268"/>
    </source>
</evidence>
<dbReference type="InterPro" id="IPR002695">
    <property type="entry name" value="PurH-like"/>
</dbReference>
<dbReference type="STRING" id="1905730.W5S_0240"/>
<keyword evidence="5 10" id="KW-0658">Purine biosynthesis</keyword>
<feature type="domain" description="MGS-like" evidence="11">
    <location>
        <begin position="87"/>
        <end position="234"/>
    </location>
</feature>
<dbReference type="EC" id="3.5.4.10" evidence="10"/>
<evidence type="ECO:0000256" key="3">
    <source>
        <dbReference type="ARBA" id="ARBA00007667"/>
    </source>
</evidence>
<dbReference type="EC" id="2.1.2.3" evidence="10"/>
<evidence type="ECO:0000313" key="13">
    <source>
        <dbReference type="Proteomes" id="UP000008044"/>
    </source>
</evidence>
<comment type="catalytic activity">
    <reaction evidence="8 10">
        <text>(6R)-10-formyltetrahydrofolate + 5-amino-1-(5-phospho-beta-D-ribosyl)imidazole-4-carboxamide = 5-formamido-1-(5-phospho-D-ribosyl)imidazole-4-carboxamide + (6S)-5,6,7,8-tetrahydrofolate</text>
        <dbReference type="Rhea" id="RHEA:22192"/>
        <dbReference type="ChEBI" id="CHEBI:57453"/>
        <dbReference type="ChEBI" id="CHEBI:58467"/>
        <dbReference type="ChEBI" id="CHEBI:58475"/>
        <dbReference type="ChEBI" id="CHEBI:195366"/>
        <dbReference type="EC" id="2.1.2.3"/>
    </reaction>
</comment>
<dbReference type="SUPFAM" id="SSF52335">
    <property type="entry name" value="Methylglyoxal synthase-like"/>
    <property type="match status" value="1"/>
</dbReference>
<dbReference type="Pfam" id="PF02142">
    <property type="entry name" value="MGS"/>
    <property type="match status" value="1"/>
</dbReference>
<dbReference type="AlphaFoldDB" id="A0A0H3HWZ4"/>
<dbReference type="PROSITE" id="PS51855">
    <property type="entry name" value="MGS"/>
    <property type="match status" value="1"/>
</dbReference>
<comment type="catalytic activity">
    <reaction evidence="9 10">
        <text>IMP + H2O = 5-formamido-1-(5-phospho-D-ribosyl)imidazole-4-carboxamide</text>
        <dbReference type="Rhea" id="RHEA:18445"/>
        <dbReference type="ChEBI" id="CHEBI:15377"/>
        <dbReference type="ChEBI" id="CHEBI:58053"/>
        <dbReference type="ChEBI" id="CHEBI:58467"/>
        <dbReference type="EC" id="3.5.4.10"/>
    </reaction>
</comment>
<evidence type="ECO:0000256" key="2">
    <source>
        <dbReference type="ARBA" id="ARBA00004954"/>
    </source>
</evidence>
<dbReference type="NCBIfam" id="NF002049">
    <property type="entry name" value="PRK00881.1"/>
    <property type="match status" value="1"/>
</dbReference>
<dbReference type="InterPro" id="IPR011607">
    <property type="entry name" value="MGS-like_dom"/>
</dbReference>
<proteinExistence type="inferred from homology"/>
<dbReference type="NCBIfam" id="TIGR00355">
    <property type="entry name" value="purH"/>
    <property type="match status" value="1"/>
</dbReference>
<evidence type="ECO:0000259" key="11">
    <source>
        <dbReference type="PROSITE" id="PS51855"/>
    </source>
</evidence>
<dbReference type="EMBL" id="CP003415">
    <property type="protein sequence ID" value="AFI88371.1"/>
    <property type="molecule type" value="Genomic_DNA"/>
</dbReference>
<dbReference type="InterPro" id="IPR024051">
    <property type="entry name" value="AICAR_Tfase_dup_dom_sf"/>
</dbReference>
<dbReference type="Proteomes" id="UP000008044">
    <property type="component" value="Chromosome"/>
</dbReference>
<dbReference type="PANTHER" id="PTHR11692:SF0">
    <property type="entry name" value="BIFUNCTIONAL PURINE BIOSYNTHESIS PROTEIN ATIC"/>
    <property type="match status" value="1"/>
</dbReference>
<organism evidence="12 13">
    <name type="scientific">Pectobacterium parmentieri</name>
    <dbReference type="NCBI Taxonomy" id="1905730"/>
    <lineage>
        <taxon>Bacteria</taxon>
        <taxon>Pseudomonadati</taxon>
        <taxon>Pseudomonadota</taxon>
        <taxon>Gammaproteobacteria</taxon>
        <taxon>Enterobacterales</taxon>
        <taxon>Pectobacteriaceae</taxon>
        <taxon>Pectobacterium</taxon>
    </lineage>
</organism>
<keyword evidence="4 10" id="KW-0808">Transferase</keyword>
<dbReference type="GO" id="GO:0005829">
    <property type="term" value="C:cytosol"/>
    <property type="evidence" value="ECO:0007669"/>
    <property type="project" value="TreeGrafter"/>
</dbReference>
<dbReference type="SMART" id="SM00798">
    <property type="entry name" value="AICARFT_IMPCHas"/>
    <property type="match status" value="1"/>
</dbReference>
<comment type="similarity">
    <text evidence="3 10">Belongs to the PurH family.</text>
</comment>
<dbReference type="HAMAP" id="MF_00139">
    <property type="entry name" value="PurH"/>
    <property type="match status" value="1"/>
</dbReference>
<dbReference type="PATRIC" id="fig|1166016.3.peg.244"/>
<dbReference type="HOGENOM" id="CLU_016316_5_2_6"/>
<dbReference type="FunFam" id="3.40.140.20:FF:000002">
    <property type="entry name" value="Bifunctional purine biosynthesis protein PurH"/>
    <property type="match status" value="1"/>
</dbReference>
<evidence type="ECO:0000256" key="1">
    <source>
        <dbReference type="ARBA" id="ARBA00004844"/>
    </source>
</evidence>
<sequence length="615" mass="67677">MTVCCIPQQNPTLYLFLHKLIHRKHSTQKLTSITQTFSLQFTPFKIVVFLRTLTEYFSLFRNHCSDKDDIHIPFFTDYPNPGDNTIMQQRRPIRRALLSVSDKAGIVEFAQALSLRGVELLSTGGTARLLADAGLAVTEVSDYTGFPEMMDGRVKTLHPKVHGGILGRRDQDDAIMAQHDIKPIDIVVVNLYPFAQTVARENCTLEDAVENIDIGGPTMVRSAAKNHKDVAIVVKSSDYNTIINEIDANEGSLTYETRFDLAIKAFEHTAAYDSMIANYFGALVPPYHGDTDKPSGHFPRTLNLNYIKKQDMRYGENSHQQAAFYIEENIREASVATSIQLQGKALSYNNIADTDAALECVKEFAEPACVIVKHANPCGVAIGGSILDAYERAYKTDPTSAFGGIIAFNRELDEETAQAIISRQFVEVIIAPSASEAALKVTAAKQNVRVLTSGSWQQRVPALDFKRVNGGLLVQDRDLGMVDASQLRVVTERQPSEQELRDALFCWKVAKFVKSNAIVYARDNMTIGIGAGQMSRVYSAKIAGIKAGDEGLEVKGSAMASDAFFPFRDGIDAAAAVGITCVIQPGGSIRDDEVIAAANEHGIAMIFTDMRHFRH</sequence>
<dbReference type="SMART" id="SM00851">
    <property type="entry name" value="MGS"/>
    <property type="match status" value="1"/>
</dbReference>
<comment type="domain">
    <text evidence="10">The IMP cyclohydrolase activity resides in the N-terminal region.</text>
</comment>
<dbReference type="KEGG" id="pec:W5S_0240"/>
<gene>
    <name evidence="10" type="primary">purH</name>
    <name evidence="12" type="ordered locus">W5S_0240</name>
</gene>
<evidence type="ECO:0000256" key="10">
    <source>
        <dbReference type="HAMAP-Rule" id="MF_00139"/>
    </source>
</evidence>
<dbReference type="Gene3D" id="3.40.50.1380">
    <property type="entry name" value="Methylglyoxal synthase-like domain"/>
    <property type="match status" value="1"/>
</dbReference>
<dbReference type="CDD" id="cd01421">
    <property type="entry name" value="IMPCH"/>
    <property type="match status" value="1"/>
</dbReference>
<comment type="pathway">
    <text evidence="2 10">Purine metabolism; IMP biosynthesis via de novo pathway; 5-formamido-1-(5-phospho-D-ribosyl)imidazole-4-carboxamide from 5-amino-1-(5-phospho-D-ribosyl)imidazole-4-carboxamide (10-formyl THF route): step 1/1.</text>
</comment>
<evidence type="ECO:0000256" key="5">
    <source>
        <dbReference type="ARBA" id="ARBA00022755"/>
    </source>
</evidence>
<dbReference type="PANTHER" id="PTHR11692">
    <property type="entry name" value="BIFUNCTIONAL PURINE BIOSYNTHESIS PROTEIN PURH"/>
    <property type="match status" value="1"/>
</dbReference>
<evidence type="ECO:0000256" key="8">
    <source>
        <dbReference type="ARBA" id="ARBA00050488"/>
    </source>
</evidence>
<name>A0A0H3HWZ4_PECPM</name>
<dbReference type="Gene3D" id="3.40.140.20">
    <property type="match status" value="2"/>
</dbReference>
<evidence type="ECO:0000313" key="12">
    <source>
        <dbReference type="EMBL" id="AFI88371.1"/>
    </source>
</evidence>
<keyword evidence="7 10" id="KW-0511">Multifunctional enzyme</keyword>
<dbReference type="FunFam" id="3.40.50.1380:FF:000001">
    <property type="entry name" value="Bifunctional purine biosynthesis protein PurH"/>
    <property type="match status" value="1"/>
</dbReference>
<dbReference type="InterPro" id="IPR036914">
    <property type="entry name" value="MGS-like_dom_sf"/>
</dbReference>
<dbReference type="eggNOG" id="COG0138">
    <property type="taxonomic scope" value="Bacteria"/>
</dbReference>
<dbReference type="SUPFAM" id="SSF53927">
    <property type="entry name" value="Cytidine deaminase-like"/>
    <property type="match status" value="1"/>
</dbReference>
<reference evidence="12 13" key="1">
    <citation type="journal article" date="2012" name="J. Bacteriol.">
        <title>Genome sequence of Pectobacterium sp. strain SCC3193.</title>
        <authorList>
            <person name="Koskinen J.P."/>
            <person name="Laine P."/>
            <person name="Niemi O."/>
            <person name="Nykyri J."/>
            <person name="Harjunpaa H."/>
            <person name="Auvinen P."/>
            <person name="Paulin L."/>
            <person name="Pirhonen M."/>
            <person name="Palva T."/>
            <person name="Holm L."/>
        </authorList>
    </citation>
    <scope>NUCLEOTIDE SEQUENCE [LARGE SCALE GENOMIC DNA]</scope>
    <source>
        <strain evidence="12 13">SCC3193</strain>
    </source>
</reference>
<evidence type="ECO:0000256" key="9">
    <source>
        <dbReference type="ARBA" id="ARBA00050687"/>
    </source>
</evidence>
<protein>
    <recommendedName>
        <fullName evidence="10">Bifunctional purine biosynthesis protein PurH</fullName>
    </recommendedName>
    <domain>
        <recommendedName>
            <fullName evidence="10">Phosphoribosylaminoimidazolecarboxamide formyltransferase</fullName>
            <ecNumber evidence="10">2.1.2.3</ecNumber>
        </recommendedName>
        <alternativeName>
            <fullName evidence="10">AICAR transformylase</fullName>
        </alternativeName>
    </domain>
    <domain>
        <recommendedName>
            <fullName evidence="10">IMP cyclohydrolase</fullName>
            <ecNumber evidence="10">3.5.4.10</ecNumber>
        </recommendedName>
        <alternativeName>
            <fullName evidence="10">ATIC</fullName>
        </alternativeName>
        <alternativeName>
            <fullName evidence="10">IMP synthase</fullName>
        </alternativeName>
        <alternativeName>
            <fullName evidence="10">Inosinicase</fullName>
        </alternativeName>
    </domain>
</protein>
<dbReference type="UniPathway" id="UPA00074">
    <property type="reaction ID" value="UER00133"/>
</dbReference>
<dbReference type="GO" id="GO:0006189">
    <property type="term" value="P:'de novo' IMP biosynthetic process"/>
    <property type="evidence" value="ECO:0007669"/>
    <property type="project" value="UniProtKB-UniRule"/>
</dbReference>
<comment type="pathway">
    <text evidence="1 10">Purine metabolism; IMP biosynthesis via de novo pathway; IMP from 5-formamido-1-(5-phospho-D-ribosyl)imidazole-4-carboxamide: step 1/1.</text>
</comment>
<dbReference type="PIRSF" id="PIRSF000414">
    <property type="entry name" value="AICARFT_IMPCHas"/>
    <property type="match status" value="1"/>
</dbReference>
<dbReference type="GO" id="GO:0004643">
    <property type="term" value="F:phosphoribosylaminoimidazolecarboxamide formyltransferase activity"/>
    <property type="evidence" value="ECO:0007669"/>
    <property type="project" value="UniProtKB-UniRule"/>
</dbReference>
<dbReference type="InterPro" id="IPR016193">
    <property type="entry name" value="Cytidine_deaminase-like"/>
</dbReference>
<dbReference type="Pfam" id="PF01808">
    <property type="entry name" value="AICARFT_IMPCHas"/>
    <property type="match status" value="1"/>
</dbReference>
<evidence type="ECO:0000256" key="6">
    <source>
        <dbReference type="ARBA" id="ARBA00022801"/>
    </source>
</evidence>
<dbReference type="FunFam" id="3.40.140.20:FF:000001">
    <property type="entry name" value="Bifunctional purine biosynthesis protein PurH"/>
    <property type="match status" value="1"/>
</dbReference>
<dbReference type="GO" id="GO:0003937">
    <property type="term" value="F:IMP cyclohydrolase activity"/>
    <property type="evidence" value="ECO:0007669"/>
    <property type="project" value="UniProtKB-UniRule"/>
</dbReference>
<keyword evidence="6 10" id="KW-0378">Hydrolase</keyword>
<accession>A0A0H3HWZ4</accession>
<evidence type="ECO:0000256" key="4">
    <source>
        <dbReference type="ARBA" id="ARBA00022679"/>
    </source>
</evidence>